<evidence type="ECO:0000313" key="1">
    <source>
        <dbReference type="EMBL" id="CAD8054417.1"/>
    </source>
</evidence>
<keyword evidence="2" id="KW-1185">Reference proteome</keyword>
<dbReference type="OMA" id="QVSHGNG"/>
<reference evidence="1" key="1">
    <citation type="submission" date="2021-01" db="EMBL/GenBank/DDBJ databases">
        <authorList>
            <consortium name="Genoscope - CEA"/>
            <person name="William W."/>
        </authorList>
    </citation>
    <scope>NUCLEOTIDE SEQUENCE</scope>
</reference>
<proteinExistence type="predicted"/>
<accession>A0A8S1KI92</accession>
<sequence>MQTIEYHPITKLILNGDTSPVNEDEQKYDLPLKRFSNPQIALEISKNKTQRRKKSIQIFTDELITWNNYLHHKFQHPNQVSHGNGMII</sequence>
<name>A0A8S1KI92_PARPR</name>
<evidence type="ECO:0000313" key="2">
    <source>
        <dbReference type="Proteomes" id="UP000688137"/>
    </source>
</evidence>
<dbReference type="EMBL" id="CAJJDM010000020">
    <property type="protein sequence ID" value="CAD8054417.1"/>
    <property type="molecule type" value="Genomic_DNA"/>
</dbReference>
<dbReference type="Proteomes" id="UP000688137">
    <property type="component" value="Unassembled WGS sequence"/>
</dbReference>
<comment type="caution">
    <text evidence="1">The sequence shown here is derived from an EMBL/GenBank/DDBJ whole genome shotgun (WGS) entry which is preliminary data.</text>
</comment>
<organism evidence="1 2">
    <name type="scientific">Paramecium primaurelia</name>
    <dbReference type="NCBI Taxonomy" id="5886"/>
    <lineage>
        <taxon>Eukaryota</taxon>
        <taxon>Sar</taxon>
        <taxon>Alveolata</taxon>
        <taxon>Ciliophora</taxon>
        <taxon>Intramacronucleata</taxon>
        <taxon>Oligohymenophorea</taxon>
        <taxon>Peniculida</taxon>
        <taxon>Parameciidae</taxon>
        <taxon>Paramecium</taxon>
    </lineage>
</organism>
<gene>
    <name evidence="1" type="ORF">PPRIM_AZ9-3.1.T0220019</name>
</gene>
<protein>
    <submittedName>
        <fullName evidence="1">Uncharacterized protein</fullName>
    </submittedName>
</protein>
<dbReference type="AlphaFoldDB" id="A0A8S1KI92"/>